<keyword evidence="2" id="KW-1185">Reference proteome</keyword>
<evidence type="ECO:0008006" key="3">
    <source>
        <dbReference type="Google" id="ProtNLM"/>
    </source>
</evidence>
<accession>A0A9X1IKW6</accession>
<sequence length="66" mass="7533">MTKAPDKPRFEMRLPPALADRIDRWRRDQPDLPNRAEAARRLMEIGLAAEEVHAPRRSPGEAESDA</sequence>
<dbReference type="Proteomes" id="UP001139311">
    <property type="component" value="Unassembled WGS sequence"/>
</dbReference>
<gene>
    <name evidence="1" type="ORF">LHA35_27725</name>
</gene>
<reference evidence="1" key="1">
    <citation type="submission" date="2021-10" db="EMBL/GenBank/DDBJ databases">
        <title>Roseicella aerolatum sp. nov., isolated from aerosols of e-waste dismantling site.</title>
        <authorList>
            <person name="Qin T."/>
        </authorList>
    </citation>
    <scope>NUCLEOTIDE SEQUENCE</scope>
    <source>
        <strain evidence="1">GB24</strain>
    </source>
</reference>
<dbReference type="RefSeq" id="WP_226614464.1">
    <property type="nucleotide sequence ID" value="NZ_JAJAQI010000109.1"/>
</dbReference>
<dbReference type="EMBL" id="JAJAQI010000109">
    <property type="protein sequence ID" value="MCB4825498.1"/>
    <property type="molecule type" value="Genomic_DNA"/>
</dbReference>
<evidence type="ECO:0000313" key="1">
    <source>
        <dbReference type="EMBL" id="MCB4825498.1"/>
    </source>
</evidence>
<evidence type="ECO:0000313" key="2">
    <source>
        <dbReference type="Proteomes" id="UP001139311"/>
    </source>
</evidence>
<name>A0A9X1IKW6_9PROT</name>
<dbReference type="AlphaFoldDB" id="A0A9X1IKW6"/>
<comment type="caution">
    <text evidence="1">The sequence shown here is derived from an EMBL/GenBank/DDBJ whole genome shotgun (WGS) entry which is preliminary data.</text>
</comment>
<protein>
    <recommendedName>
        <fullName evidence="3">Ribbon-helix-helix protein CopG domain-containing protein</fullName>
    </recommendedName>
</protein>
<proteinExistence type="predicted"/>
<organism evidence="1 2">
    <name type="scientific">Roseicella aerolata</name>
    <dbReference type="NCBI Taxonomy" id="2883479"/>
    <lineage>
        <taxon>Bacteria</taxon>
        <taxon>Pseudomonadati</taxon>
        <taxon>Pseudomonadota</taxon>
        <taxon>Alphaproteobacteria</taxon>
        <taxon>Acetobacterales</taxon>
        <taxon>Roseomonadaceae</taxon>
        <taxon>Roseicella</taxon>
    </lineage>
</organism>